<evidence type="ECO:0000313" key="19">
    <source>
        <dbReference type="Proteomes" id="UP000007391"/>
    </source>
</evidence>
<evidence type="ECO:0000256" key="12">
    <source>
        <dbReference type="ARBA" id="ARBA00022967"/>
    </source>
</evidence>
<dbReference type="eggNOG" id="arCOG01577">
    <property type="taxonomic scope" value="Archaea"/>
</dbReference>
<reference evidence="19" key="1">
    <citation type="submission" date="2012-03" db="EMBL/GenBank/DDBJ databases">
        <title>Fervidicoccus fontis complete genome analysis confirms its distinct phylogenetic position and predicts its environmental function.</title>
        <authorList>
            <person name="Lebedinsky A.V."/>
            <person name="Mardanov A.V."/>
            <person name="Gumerov V.M."/>
            <person name="Beletsky A.V."/>
            <person name="Kublanov I.V."/>
            <person name="Perevalova A.A."/>
            <person name="Bonch-Osmolovskaya E.A."/>
            <person name="Ravin N.V."/>
            <person name="Skryabin K.G."/>
        </authorList>
    </citation>
    <scope>NUCLEOTIDE SEQUENCE [LARGE SCALE GENOMIC DNA]</scope>
    <source>
        <strain evidence="19">DSM 19380 / VKM B-2539 / Kam940</strain>
    </source>
</reference>
<keyword evidence="2 16" id="KW-0813">Transport</keyword>
<evidence type="ECO:0000256" key="16">
    <source>
        <dbReference type="HAMAP-Rule" id="MF_00285"/>
    </source>
</evidence>
<dbReference type="InterPro" id="IPR018303">
    <property type="entry name" value="ATPase_P-typ_P_site"/>
</dbReference>
<keyword evidence="11 16" id="KW-0630">Potassium</keyword>
<evidence type="ECO:0000256" key="11">
    <source>
        <dbReference type="ARBA" id="ARBA00022958"/>
    </source>
</evidence>
<dbReference type="InterPro" id="IPR036412">
    <property type="entry name" value="HAD-like_sf"/>
</dbReference>
<evidence type="ECO:0000256" key="3">
    <source>
        <dbReference type="ARBA" id="ARBA00022475"/>
    </source>
</evidence>
<dbReference type="InterPro" id="IPR006391">
    <property type="entry name" value="P-type_ATPase_bsu_IA"/>
</dbReference>
<comment type="caution">
    <text evidence="16">Lacks conserved residue(s) required for the propagation of feature annotation.</text>
</comment>
<evidence type="ECO:0000256" key="4">
    <source>
        <dbReference type="ARBA" id="ARBA00022538"/>
    </source>
</evidence>
<dbReference type="NCBIfam" id="TIGR01494">
    <property type="entry name" value="ATPase_P-type"/>
    <property type="match status" value="2"/>
</dbReference>
<name>H9ZZD0_FERFK</name>
<feature type="binding site" evidence="16">
    <location>
        <position position="416"/>
    </location>
    <ligand>
        <name>ATP</name>
        <dbReference type="ChEBI" id="CHEBI:30616"/>
    </ligand>
</feature>
<dbReference type="InterPro" id="IPR023299">
    <property type="entry name" value="ATPase_P-typ_cyto_dom_N"/>
</dbReference>
<feature type="transmembrane region" description="Helical" evidence="16">
    <location>
        <begin position="243"/>
        <end position="271"/>
    </location>
</feature>
<dbReference type="GO" id="GO:0005886">
    <property type="term" value="C:plasma membrane"/>
    <property type="evidence" value="ECO:0007669"/>
    <property type="project" value="UniProtKB-SubCell"/>
</dbReference>
<reference evidence="18 19" key="2">
    <citation type="journal article" date="2014" name="Extremophiles">
        <title>Analysis of the complete genome of Fervidococcus fontis confirms the distinct phylogenetic position of the order Fervidicoccales and suggests its environmental function.</title>
        <authorList>
            <person name="Lebedinsky A.V."/>
            <person name="Mardanov A.V."/>
            <person name="Kublanov I.V."/>
            <person name="Gumerov V.M."/>
            <person name="Beletsky A.V."/>
            <person name="Perevalova A.A."/>
            <person name="Bidzhieva S.Kh."/>
            <person name="Bonch-Osmolovskaya E.A."/>
            <person name="Skryabin K.G."/>
            <person name="Ravin N.V."/>
        </authorList>
    </citation>
    <scope>NUCLEOTIDE SEQUENCE [LARGE SCALE GENOMIC DNA]</scope>
    <source>
        <strain evidence="19">DSM 19380 / VKM B-2539 / Kam940</strain>
    </source>
</reference>
<dbReference type="HOGENOM" id="CLU_025728_2_0_2"/>
<evidence type="ECO:0000256" key="9">
    <source>
        <dbReference type="ARBA" id="ARBA00022840"/>
    </source>
</evidence>
<feature type="transmembrane region" description="Helical" evidence="16">
    <location>
        <begin position="632"/>
        <end position="654"/>
    </location>
</feature>
<protein>
    <recommendedName>
        <fullName evidence="16">Potassium-transporting ATPase ATP-binding subunit</fullName>
        <ecNumber evidence="16">7.2.2.6</ecNumber>
    </recommendedName>
    <alternativeName>
        <fullName evidence="16">ATP phosphohydrolase [potassium-transporting] B chain</fullName>
    </alternativeName>
    <alternativeName>
        <fullName evidence="16">Potassium-binding and translocating subunit B</fullName>
    </alternativeName>
    <alternativeName>
        <fullName evidence="16">Potassium-translocating ATPase B chain</fullName>
    </alternativeName>
</protein>
<dbReference type="InParanoid" id="H9ZZD0"/>
<proteinExistence type="inferred from homology"/>
<dbReference type="PANTHER" id="PTHR43743">
    <property type="entry name" value="POTASSIUM-TRANSPORTING ATPASE ATP-BINDING SUBUNIT"/>
    <property type="match status" value="1"/>
</dbReference>
<dbReference type="Gene3D" id="2.70.150.10">
    <property type="entry name" value="Calcium-transporting ATPase, cytoplasmic transduction domain A"/>
    <property type="match status" value="1"/>
</dbReference>
<keyword evidence="5 16" id="KW-0597">Phosphoprotein</keyword>
<dbReference type="InterPro" id="IPR001757">
    <property type="entry name" value="P_typ_ATPase"/>
</dbReference>
<keyword evidence="19" id="KW-1185">Reference proteome</keyword>
<dbReference type="PANTHER" id="PTHR43743:SF1">
    <property type="entry name" value="POTASSIUM-TRANSPORTING ATPASE ATP-BINDING SUBUNIT"/>
    <property type="match status" value="1"/>
</dbReference>
<dbReference type="PROSITE" id="PS00154">
    <property type="entry name" value="ATPASE_E1_E2"/>
    <property type="match status" value="1"/>
</dbReference>
<feature type="transmembrane region" description="Helical" evidence="16">
    <location>
        <begin position="674"/>
        <end position="699"/>
    </location>
</feature>
<dbReference type="HAMAP" id="MF_00285">
    <property type="entry name" value="KdpB"/>
    <property type="match status" value="1"/>
</dbReference>
<feature type="binding site" evidence="16">
    <location>
        <position position="336"/>
    </location>
    <ligand>
        <name>ATP</name>
        <dbReference type="ChEBI" id="CHEBI:30616"/>
    </ligand>
</feature>
<dbReference type="SFLD" id="SFLDS00003">
    <property type="entry name" value="Haloacid_Dehalogenase"/>
    <property type="match status" value="1"/>
</dbReference>
<evidence type="ECO:0000256" key="15">
    <source>
        <dbReference type="ARBA" id="ARBA00023136"/>
    </source>
</evidence>
<sequence>MVDMKKFDVNWNTVLLDSVKRLSPLYLLGKSPIMFIVELGAIFELPLLLSPSKQFSAWFYLAVFIILFMTVWFSTFSESLSEQEAKARVDYLKQFEEIVIAHKLVGEKRVDVRSSELKMGDYVVVEQNEVIPQDGFVVEGEASVDESMLTGESEPVFKGKGDKVISGTKVVAGRIVVEVAAEPGKSYLDKMIALIAGAKRSRMQSEVMLSILLLGLSLIFLIVVSSLYFILGSFGSYPESSLMISLLVALMPTTIGGLLPAIGISGVLRLAEHNIIAKSGRAVEAAGDADVVIFDKTGTITEGSRSAVEFIPLDGFTERDVAIVAYLSAIGDSTHEAKSIIQLAEEKGGIPAKFLMEEAKVASKVLYTPSRRYSSITLSWKGSKNQLSPQEISSLSRIEKKMLVMRDFGEDVTIIKGAPDAVLKLLNIDRDPVVEDIIKRVGARGDTPILIALNDRLIGFAVLRDKLKKGIKERIRELNLMGIKTIMITGDNPYTAANVANEAGIEGFYAQAKPEDKLMLVEKEKKQGFVVAVMGDGTNDAPALARADVGVAMHTGTAPAKEAANMIDLDSNPSRIVDIIKLGKSILTTRGALTTFSIMNDIAKYFTILPFIISTIMPGVSFLNFLNLYNTVTAVLATMIFNAIIIPMLIPLALRGAGFKVSSFRELLIRNLSIYGVTGAIIPFIAIKLLDTLMAYALYGVWWW</sequence>
<gene>
    <name evidence="16" type="primary">kdpB</name>
    <name evidence="18" type="ordered locus">FFONT_0094</name>
</gene>
<keyword evidence="14 16" id="KW-0406">Ion transport</keyword>
<evidence type="ECO:0000256" key="7">
    <source>
        <dbReference type="ARBA" id="ARBA00022723"/>
    </source>
</evidence>
<dbReference type="SUPFAM" id="SSF81653">
    <property type="entry name" value="Calcium ATPase, transduction domain A"/>
    <property type="match status" value="1"/>
</dbReference>
<dbReference type="KEGG" id="ffo:FFONT_0094"/>
<evidence type="ECO:0000256" key="1">
    <source>
        <dbReference type="ARBA" id="ARBA00004370"/>
    </source>
</evidence>
<feature type="transmembrane region" description="Helical" evidence="16">
    <location>
        <begin position="25"/>
        <end position="43"/>
    </location>
</feature>
<dbReference type="GO" id="GO:0000287">
    <property type="term" value="F:magnesium ion binding"/>
    <property type="evidence" value="ECO:0007669"/>
    <property type="project" value="UniProtKB-UniRule"/>
</dbReference>
<evidence type="ECO:0000259" key="17">
    <source>
        <dbReference type="Pfam" id="PF00122"/>
    </source>
</evidence>
<dbReference type="Gene3D" id="3.40.1110.10">
    <property type="entry name" value="Calcium-transporting ATPase, cytoplasmic domain N"/>
    <property type="match status" value="1"/>
</dbReference>
<feature type="binding site" evidence="16">
    <location>
        <position position="540"/>
    </location>
    <ligand>
        <name>Mg(2+)</name>
        <dbReference type="ChEBI" id="CHEBI:18420"/>
    </ligand>
</feature>
<dbReference type="InterPro" id="IPR044492">
    <property type="entry name" value="P_typ_ATPase_HD_dom"/>
</dbReference>
<dbReference type="EMBL" id="CP003423">
    <property type="protein sequence ID" value="AFH42087.1"/>
    <property type="molecule type" value="Genomic_DNA"/>
</dbReference>
<dbReference type="AlphaFoldDB" id="H9ZZD0"/>
<feature type="transmembrane region" description="Helical" evidence="16">
    <location>
        <begin position="207"/>
        <end position="231"/>
    </location>
</feature>
<keyword evidence="10 16" id="KW-0460">Magnesium</keyword>
<keyword evidence="7 16" id="KW-0479">Metal-binding</keyword>
<dbReference type="GO" id="GO:0016887">
    <property type="term" value="F:ATP hydrolysis activity"/>
    <property type="evidence" value="ECO:0007669"/>
    <property type="project" value="InterPro"/>
</dbReference>
<evidence type="ECO:0000313" key="18">
    <source>
        <dbReference type="EMBL" id="AFH42087.1"/>
    </source>
</evidence>
<dbReference type="Proteomes" id="UP000007391">
    <property type="component" value="Chromosome"/>
</dbReference>
<dbReference type="Pfam" id="PF00702">
    <property type="entry name" value="Hydrolase"/>
    <property type="match status" value="1"/>
</dbReference>
<dbReference type="Pfam" id="PF00122">
    <property type="entry name" value="E1-E2_ATPase"/>
    <property type="match status" value="1"/>
</dbReference>
<feature type="transmembrane region" description="Helical" evidence="16">
    <location>
        <begin position="605"/>
        <end position="626"/>
    </location>
</feature>
<dbReference type="Gene3D" id="3.40.50.1000">
    <property type="entry name" value="HAD superfamily/HAD-like"/>
    <property type="match status" value="1"/>
</dbReference>
<keyword evidence="4 16" id="KW-0633">Potassium transport</keyword>
<comment type="subcellular location">
    <subcellularLocation>
        <location evidence="16">Cell membrane</location>
        <topology evidence="16">Multi-pass membrane protein</topology>
    </subcellularLocation>
    <subcellularLocation>
        <location evidence="1">Membrane</location>
    </subcellularLocation>
</comment>
<comment type="similarity">
    <text evidence="16">Belongs to the cation transport ATPase (P-type) (TC 3.A.3) family. Type IA subfamily.</text>
</comment>
<comment type="catalytic activity">
    <reaction evidence="16">
        <text>K(+)(out) + ATP + H2O = K(+)(in) + ADP + phosphate + H(+)</text>
        <dbReference type="Rhea" id="RHEA:16777"/>
        <dbReference type="ChEBI" id="CHEBI:15377"/>
        <dbReference type="ChEBI" id="CHEBI:15378"/>
        <dbReference type="ChEBI" id="CHEBI:29103"/>
        <dbReference type="ChEBI" id="CHEBI:30616"/>
        <dbReference type="ChEBI" id="CHEBI:43474"/>
        <dbReference type="ChEBI" id="CHEBI:456216"/>
        <dbReference type="EC" id="7.2.2.6"/>
    </reaction>
</comment>
<keyword evidence="8 16" id="KW-0547">Nucleotide-binding</keyword>
<feature type="binding site" evidence="16">
    <location>
        <position position="536"/>
    </location>
    <ligand>
        <name>Mg(2+)</name>
        <dbReference type="ChEBI" id="CHEBI:18420"/>
    </ligand>
</feature>
<dbReference type="PROSITE" id="PS01229">
    <property type="entry name" value="COF_2"/>
    <property type="match status" value="1"/>
</dbReference>
<feature type="domain" description="P-type ATPase A" evidence="17">
    <location>
        <begin position="101"/>
        <end position="195"/>
    </location>
</feature>
<dbReference type="GO" id="GO:0005524">
    <property type="term" value="F:ATP binding"/>
    <property type="evidence" value="ECO:0007669"/>
    <property type="project" value="UniProtKB-UniRule"/>
</dbReference>
<evidence type="ECO:0000256" key="10">
    <source>
        <dbReference type="ARBA" id="ARBA00022842"/>
    </source>
</evidence>
<feature type="transmembrane region" description="Helical" evidence="16">
    <location>
        <begin position="55"/>
        <end position="76"/>
    </location>
</feature>
<feature type="binding site" evidence="16">
    <location>
        <position position="332"/>
    </location>
    <ligand>
        <name>ATP</name>
        <dbReference type="ChEBI" id="CHEBI:30616"/>
    </ligand>
</feature>
<keyword evidence="15 16" id="KW-0472">Membrane</keyword>
<dbReference type="GO" id="GO:0008556">
    <property type="term" value="F:P-type potassium transmembrane transporter activity"/>
    <property type="evidence" value="ECO:0007669"/>
    <property type="project" value="UniProtKB-UniRule"/>
</dbReference>
<keyword evidence="12 16" id="KW-1278">Translocase</keyword>
<keyword evidence="3 16" id="KW-1003">Cell membrane</keyword>
<evidence type="ECO:0000256" key="8">
    <source>
        <dbReference type="ARBA" id="ARBA00022741"/>
    </source>
</evidence>
<dbReference type="InterPro" id="IPR059000">
    <property type="entry name" value="ATPase_P-type_domA"/>
</dbReference>
<dbReference type="EC" id="7.2.2.6" evidence="16"/>
<feature type="active site" description="4-aspartylphosphate intermediate" evidence="16">
    <location>
        <position position="295"/>
    </location>
</feature>
<evidence type="ECO:0000256" key="6">
    <source>
        <dbReference type="ARBA" id="ARBA00022692"/>
    </source>
</evidence>
<keyword evidence="9 16" id="KW-0067">ATP-binding</keyword>
<comment type="subunit">
    <text evidence="16">The system is composed of three essential subunits: KdpA, KdpB and KdpC.</text>
</comment>
<dbReference type="STRING" id="1163730.FFONT_0094"/>
<dbReference type="FunCoup" id="H9ZZD0">
    <property type="interactions" value="75"/>
</dbReference>
<organism evidence="18 19">
    <name type="scientific">Fervidicoccus fontis (strain DSM 19380 / JCM 18336 / VKM B-2539 / Kam940)</name>
    <dbReference type="NCBI Taxonomy" id="1163730"/>
    <lineage>
        <taxon>Archaea</taxon>
        <taxon>Thermoproteota</taxon>
        <taxon>Thermoprotei</taxon>
        <taxon>Fervidicoccales</taxon>
        <taxon>Fervidicoccaceae</taxon>
        <taxon>Fervidicoccus</taxon>
    </lineage>
</organism>
<dbReference type="SUPFAM" id="SSF56784">
    <property type="entry name" value="HAD-like"/>
    <property type="match status" value="1"/>
</dbReference>
<comment type="function">
    <text evidence="16">Part of the high-affinity ATP-driven potassium transport (or Kdp) system, which catalyzes the hydrolysis of ATP coupled with the electrogenic transport of potassium into the cytoplasm. This subunit is responsible for energy coupling to the transport system and for the release of the potassium ions to the cytoplasm.</text>
</comment>
<evidence type="ECO:0000256" key="2">
    <source>
        <dbReference type="ARBA" id="ARBA00022448"/>
    </source>
</evidence>
<dbReference type="SFLD" id="SFLDF00027">
    <property type="entry name" value="p-type_atpase"/>
    <property type="match status" value="1"/>
</dbReference>
<keyword evidence="13 16" id="KW-1133">Transmembrane helix</keyword>
<evidence type="ECO:0000256" key="5">
    <source>
        <dbReference type="ARBA" id="ARBA00022553"/>
    </source>
</evidence>
<accession>H9ZZD0</accession>
<dbReference type="InterPro" id="IPR023214">
    <property type="entry name" value="HAD_sf"/>
</dbReference>
<evidence type="ECO:0000256" key="13">
    <source>
        <dbReference type="ARBA" id="ARBA00022989"/>
    </source>
</evidence>
<dbReference type="SUPFAM" id="SSF81665">
    <property type="entry name" value="Calcium ATPase, transmembrane domain M"/>
    <property type="match status" value="1"/>
</dbReference>
<dbReference type="InterPro" id="IPR023298">
    <property type="entry name" value="ATPase_P-typ_TM_dom_sf"/>
</dbReference>
<keyword evidence="6 16" id="KW-0812">Transmembrane</keyword>
<evidence type="ECO:0000256" key="14">
    <source>
        <dbReference type="ARBA" id="ARBA00023065"/>
    </source>
</evidence>
<dbReference type="PRINTS" id="PR00119">
    <property type="entry name" value="CATATPASE"/>
</dbReference>
<dbReference type="InterPro" id="IPR008250">
    <property type="entry name" value="ATPase_P-typ_transduc_dom_A_sf"/>
</dbReference>
<dbReference type="SFLD" id="SFLDG00002">
    <property type="entry name" value="C1.7:_P-type_atpase_like"/>
    <property type="match status" value="1"/>
</dbReference>